<feature type="domain" description="Solute-binding protein family 3/N-terminal" evidence="2">
    <location>
        <begin position="73"/>
        <end position="272"/>
    </location>
</feature>
<dbReference type="RefSeq" id="WP_161014706.1">
    <property type="nucleotide sequence ID" value="NZ_WWCK01000004.1"/>
</dbReference>
<evidence type="ECO:0000256" key="1">
    <source>
        <dbReference type="SAM" id="Phobius"/>
    </source>
</evidence>
<dbReference type="SUPFAM" id="SSF53850">
    <property type="entry name" value="Periplasmic binding protein-like II"/>
    <property type="match status" value="1"/>
</dbReference>
<keyword evidence="4" id="KW-1185">Reference proteome</keyword>
<dbReference type="Pfam" id="PF00497">
    <property type="entry name" value="SBP_bac_3"/>
    <property type="match status" value="1"/>
</dbReference>
<dbReference type="PANTHER" id="PTHR38834:SF3">
    <property type="entry name" value="SOLUTE-BINDING PROTEIN FAMILY 3_N-TERMINAL DOMAIN-CONTAINING PROTEIN"/>
    <property type="match status" value="1"/>
</dbReference>
<reference evidence="3 4" key="1">
    <citation type="submission" date="2019-12" db="EMBL/GenBank/DDBJ databases">
        <title>Novel species isolated from a subtropical stream in China.</title>
        <authorList>
            <person name="Lu H."/>
        </authorList>
    </citation>
    <scope>NUCLEOTIDE SEQUENCE [LARGE SCALE GENOMIC DNA]</scope>
    <source>
        <strain evidence="3 4">FT55W</strain>
    </source>
</reference>
<organism evidence="3 4">
    <name type="scientific">Duganella rivi</name>
    <dbReference type="NCBI Taxonomy" id="2666083"/>
    <lineage>
        <taxon>Bacteria</taxon>
        <taxon>Pseudomonadati</taxon>
        <taxon>Pseudomonadota</taxon>
        <taxon>Betaproteobacteria</taxon>
        <taxon>Burkholderiales</taxon>
        <taxon>Oxalobacteraceae</taxon>
        <taxon>Telluria group</taxon>
        <taxon>Duganella</taxon>
    </lineage>
</organism>
<dbReference type="Gene3D" id="3.40.190.10">
    <property type="entry name" value="Periplasmic binding protein-like II"/>
    <property type="match status" value="2"/>
</dbReference>
<feature type="transmembrane region" description="Helical" evidence="1">
    <location>
        <begin position="20"/>
        <end position="44"/>
    </location>
</feature>
<dbReference type="AlphaFoldDB" id="A0A7X4GS48"/>
<sequence length="278" mass="29744">MPRAPVVRRYVRAARAAHAVRAVAVAAPAAVVAFAAVMALVGGLCAPVAAVELHLVGAETSFYCIPPAPGSTDAPSGLAYELAGEMARRVGHPGKIQLYPLARALMMAATTPGTLVVPVSRIPAREKLYQWQVPILEDDFVVVANKDAEVDISSLAAVRKLALGVVRDGAGARLAEAHGFDRISTVTHDDLNARKLSAGRIDAWLSSWNGILSAQRNAGLRADALRRGVVVSRVKIYMASSPELEPALMADWRGAMDAMVRDGTYERLLKKYQYELPK</sequence>
<dbReference type="PANTHER" id="PTHR38834">
    <property type="entry name" value="PERIPLASMIC SUBSTRATE BINDING PROTEIN FAMILY 3"/>
    <property type="match status" value="1"/>
</dbReference>
<keyword evidence="1" id="KW-0812">Transmembrane</keyword>
<accession>A0A7X4GS48</accession>
<evidence type="ECO:0000259" key="2">
    <source>
        <dbReference type="Pfam" id="PF00497"/>
    </source>
</evidence>
<gene>
    <name evidence="3" type="ORF">GTP45_15270</name>
</gene>
<dbReference type="EMBL" id="WWCK01000004">
    <property type="protein sequence ID" value="MYM68180.1"/>
    <property type="molecule type" value="Genomic_DNA"/>
</dbReference>
<evidence type="ECO:0000313" key="3">
    <source>
        <dbReference type="EMBL" id="MYM68180.1"/>
    </source>
</evidence>
<keyword evidence="1" id="KW-0472">Membrane</keyword>
<dbReference type="InterPro" id="IPR001638">
    <property type="entry name" value="Solute-binding_3/MltF_N"/>
</dbReference>
<keyword evidence="1" id="KW-1133">Transmembrane helix</keyword>
<name>A0A7X4GS48_9BURK</name>
<evidence type="ECO:0000313" key="4">
    <source>
        <dbReference type="Proteomes" id="UP000450012"/>
    </source>
</evidence>
<comment type="caution">
    <text evidence="3">The sequence shown here is derived from an EMBL/GenBank/DDBJ whole genome shotgun (WGS) entry which is preliminary data.</text>
</comment>
<proteinExistence type="predicted"/>
<dbReference type="Proteomes" id="UP000450012">
    <property type="component" value="Unassembled WGS sequence"/>
</dbReference>
<protein>
    <submittedName>
        <fullName evidence="3">Transporter substrate-binding domain-containing protein</fullName>
    </submittedName>
</protein>